<gene>
    <name evidence="2" type="ORF">LOC68_27205</name>
</gene>
<name>A0A9X1SMW1_9BACT</name>
<protein>
    <submittedName>
        <fullName evidence="2">M24 family metallopeptidase</fullName>
    </submittedName>
</protein>
<dbReference type="Gene3D" id="3.90.230.10">
    <property type="entry name" value="Creatinase/methionine aminopeptidase superfamily"/>
    <property type="match status" value="1"/>
</dbReference>
<dbReference type="SUPFAM" id="SSF55920">
    <property type="entry name" value="Creatinase/aminopeptidase"/>
    <property type="match status" value="1"/>
</dbReference>
<dbReference type="RefSeq" id="WP_230224955.1">
    <property type="nucleotide sequence ID" value="NZ_JAJKFT010000010.1"/>
</dbReference>
<dbReference type="CDD" id="cd01066">
    <property type="entry name" value="APP_MetAP"/>
    <property type="match status" value="1"/>
</dbReference>
<dbReference type="InterPro" id="IPR000994">
    <property type="entry name" value="Pept_M24"/>
</dbReference>
<dbReference type="InterPro" id="IPR036005">
    <property type="entry name" value="Creatinase/aminopeptidase-like"/>
</dbReference>
<dbReference type="EMBL" id="JAJKFT010000010">
    <property type="protein sequence ID" value="MCC9632099.1"/>
    <property type="molecule type" value="Genomic_DNA"/>
</dbReference>
<proteinExistence type="predicted"/>
<sequence>MDATTLLKRRQQVQTIAKRVLRDLGPTIVSTDTEQSIADRAVGMLQDQGVSETWYYDCPALVLLGSRSSLSSSGKVYQPANELVGATNLVTVDISPSLDGVWGDCARSYCVEDGRAVDEPSLPELRRGKRFVLQLHQILPSIADSNTTFGELYDQMLAVIVDGGYETLDFLGNFGHTLPGRLDERIYIQTGDPTRLKEVACFTFEPHIRQIGGTWGFKHENIYRVDDDGRIVEL</sequence>
<feature type="domain" description="Peptidase M24" evidence="1">
    <location>
        <begin position="12"/>
        <end position="226"/>
    </location>
</feature>
<dbReference type="Pfam" id="PF00557">
    <property type="entry name" value="Peptidase_M24"/>
    <property type="match status" value="1"/>
</dbReference>
<organism evidence="2 3">
    <name type="scientific">Blastopirellula sediminis</name>
    <dbReference type="NCBI Taxonomy" id="2894196"/>
    <lineage>
        <taxon>Bacteria</taxon>
        <taxon>Pseudomonadati</taxon>
        <taxon>Planctomycetota</taxon>
        <taxon>Planctomycetia</taxon>
        <taxon>Pirellulales</taxon>
        <taxon>Pirellulaceae</taxon>
        <taxon>Blastopirellula</taxon>
    </lineage>
</organism>
<evidence type="ECO:0000259" key="1">
    <source>
        <dbReference type="Pfam" id="PF00557"/>
    </source>
</evidence>
<comment type="caution">
    <text evidence="2">The sequence shown here is derived from an EMBL/GenBank/DDBJ whole genome shotgun (WGS) entry which is preliminary data.</text>
</comment>
<accession>A0A9X1SMW1</accession>
<keyword evidence="3" id="KW-1185">Reference proteome</keyword>
<evidence type="ECO:0000313" key="3">
    <source>
        <dbReference type="Proteomes" id="UP001139103"/>
    </source>
</evidence>
<reference evidence="2" key="1">
    <citation type="submission" date="2021-11" db="EMBL/GenBank/DDBJ databases">
        <title>Genome sequence.</title>
        <authorList>
            <person name="Sun Q."/>
        </authorList>
    </citation>
    <scope>NUCLEOTIDE SEQUENCE</scope>
    <source>
        <strain evidence="2">JC732</strain>
    </source>
</reference>
<dbReference type="AlphaFoldDB" id="A0A9X1SMW1"/>
<dbReference type="Proteomes" id="UP001139103">
    <property type="component" value="Unassembled WGS sequence"/>
</dbReference>
<evidence type="ECO:0000313" key="2">
    <source>
        <dbReference type="EMBL" id="MCC9632099.1"/>
    </source>
</evidence>